<keyword evidence="4" id="KW-1185">Reference proteome</keyword>
<dbReference type="AlphaFoldDB" id="A0A090CMV1"/>
<proteinExistence type="inferred from homology"/>
<dbReference type="FunCoup" id="A0A090CMV1">
    <property type="interactions" value="181"/>
</dbReference>
<dbReference type="EMBL" id="FO904940">
    <property type="protein sequence ID" value="CDP30041.1"/>
    <property type="molecule type" value="Genomic_DNA"/>
</dbReference>
<dbReference type="GO" id="GO:0005758">
    <property type="term" value="C:mitochondrial intermembrane space"/>
    <property type="evidence" value="ECO:0007669"/>
    <property type="project" value="TreeGrafter"/>
</dbReference>
<dbReference type="GO" id="GO:1990050">
    <property type="term" value="F:phosphatidic acid transfer activity"/>
    <property type="evidence" value="ECO:0007669"/>
    <property type="project" value="TreeGrafter"/>
</dbReference>
<evidence type="ECO:0000256" key="1">
    <source>
        <dbReference type="ARBA" id="ARBA00006196"/>
    </source>
</evidence>
<dbReference type="PANTHER" id="PTHR46403">
    <property type="entry name" value="TP53-REGULATED INHIBITOR OF APOPTOSIS 1"/>
    <property type="match status" value="1"/>
</dbReference>
<dbReference type="PANTHER" id="PTHR46403:SF1">
    <property type="entry name" value="TP53-REGULATED INHIBITOR OF APOPTOSIS 1"/>
    <property type="match status" value="1"/>
</dbReference>
<accession>A0A090CMV1</accession>
<evidence type="ECO:0008006" key="5">
    <source>
        <dbReference type="Google" id="ProtNLM"/>
    </source>
</evidence>
<dbReference type="GO" id="GO:0045332">
    <property type="term" value="P:phospholipid translocation"/>
    <property type="evidence" value="ECO:0007669"/>
    <property type="project" value="TreeGrafter"/>
</dbReference>
<dbReference type="STRING" id="515849.A0A090CMV1"/>
<reference evidence="3 4" key="1">
    <citation type="journal article" date="2008" name="Genome Biol.">
        <title>The genome sequence of the model ascomycete fungus Podospora anserina.</title>
        <authorList>
            <person name="Espagne E."/>
            <person name="Lespinet O."/>
            <person name="Malagnac F."/>
            <person name="Da Silva C."/>
            <person name="Jaillon O."/>
            <person name="Porcel B.M."/>
            <person name="Couloux A."/>
            <person name="Aury J.-M."/>
            <person name="Segurens B."/>
            <person name="Poulain J."/>
            <person name="Anthouard V."/>
            <person name="Grossetete S."/>
            <person name="Khalili H."/>
            <person name="Coppin E."/>
            <person name="Dequard-Chablat M."/>
            <person name="Picard M."/>
            <person name="Contamine V."/>
            <person name="Arnaise S."/>
            <person name="Bourdais A."/>
            <person name="Berteaux-Lecellier V."/>
            <person name="Gautheret D."/>
            <person name="de Vries R.P."/>
            <person name="Battaglia E."/>
            <person name="Coutinho P.M."/>
            <person name="Danchin E.G.J."/>
            <person name="Henrissat B."/>
            <person name="El Khoury R."/>
            <person name="Sainsard-Chanet A."/>
            <person name="Boivin A."/>
            <person name="Pinan-Lucarre B."/>
            <person name="Sellem C.H."/>
            <person name="Debuchy R."/>
            <person name="Wincker P."/>
            <person name="Weissenbach J."/>
            <person name="Silar P."/>
        </authorList>
    </citation>
    <scope>NUCLEOTIDE SEQUENCE [LARGE SCALE GENOMIC DNA]</scope>
    <source>
        <strain evidence="4">S / ATCC MYA-4624 / DSM 980 / FGSC 10383</strain>
    </source>
</reference>
<keyword evidence="2" id="KW-1015">Disulfide bond</keyword>
<protein>
    <recommendedName>
        <fullName evidence="5">Mitochondrial distribution and morphology protein 35</fullName>
    </recommendedName>
</protein>
<reference evidence="4" key="2">
    <citation type="journal article" date="2014" name="Genetics">
        <title>Maintaining two mating types: Structure of the mating type locus and its role in heterokaryosis in Podospora anserina.</title>
        <authorList>
            <person name="Grognet P."/>
            <person name="Bidard F."/>
            <person name="Kuchly C."/>
            <person name="Tong L.C.H."/>
            <person name="Coppin E."/>
            <person name="Benkhali J.A."/>
            <person name="Couloux A."/>
            <person name="Wincker P."/>
            <person name="Debuchy R."/>
            <person name="Silar P."/>
        </authorList>
    </citation>
    <scope>GENOME REANNOTATION</scope>
    <source>
        <strain evidence="4">S / ATCC MYA-4624 / DSM 980 / FGSC 10383</strain>
    </source>
</reference>
<comment type="similarity">
    <text evidence="1">Belongs to the TRIAP1/MDM35 family.</text>
</comment>
<dbReference type="Pfam" id="PF05254">
    <property type="entry name" value="UPF0203"/>
    <property type="match status" value="1"/>
</dbReference>
<dbReference type="InterPro" id="IPR007918">
    <property type="entry name" value="MDM35_apoptosis"/>
</dbReference>
<evidence type="ECO:0000313" key="3">
    <source>
        <dbReference type="EMBL" id="CDP30041.1"/>
    </source>
</evidence>
<evidence type="ECO:0000313" key="4">
    <source>
        <dbReference type="Proteomes" id="UP000001197"/>
    </source>
</evidence>
<evidence type="ECO:0000256" key="2">
    <source>
        <dbReference type="ARBA" id="ARBA00023157"/>
    </source>
</evidence>
<sequence>MQRAERVSPSHRAVVYHSWSPLTVDLLRRYDTCFLKWYSEKYLRGISTSDNNECATMFKEYNVCLKRALKERGIDKLLDEAREDFKENDATLLGKKKCKCLHLCITPDFSDTGFFRESGSNHMILILITCTCVE</sequence>
<name>A0A090CMV1_PODAN</name>
<dbReference type="InParanoid" id="A0A090CMV1"/>
<dbReference type="Proteomes" id="UP000001197">
    <property type="component" value="Chromosome 5"/>
</dbReference>
<dbReference type="GO" id="GO:0005634">
    <property type="term" value="C:nucleus"/>
    <property type="evidence" value="ECO:0007669"/>
    <property type="project" value="TreeGrafter"/>
</dbReference>
<organism evidence="3 4">
    <name type="scientific">Podospora anserina (strain S / ATCC MYA-4624 / DSM 980 / FGSC 10383)</name>
    <name type="common">Pleurage anserina</name>
    <dbReference type="NCBI Taxonomy" id="515849"/>
    <lineage>
        <taxon>Eukaryota</taxon>
        <taxon>Fungi</taxon>
        <taxon>Dikarya</taxon>
        <taxon>Ascomycota</taxon>
        <taxon>Pezizomycotina</taxon>
        <taxon>Sordariomycetes</taxon>
        <taxon>Sordariomycetidae</taxon>
        <taxon>Sordariales</taxon>
        <taxon>Podosporaceae</taxon>
        <taxon>Podospora</taxon>
        <taxon>Podospora anserina</taxon>
    </lineage>
</organism>
<dbReference type="GO" id="GO:0005829">
    <property type="term" value="C:cytosol"/>
    <property type="evidence" value="ECO:0007669"/>
    <property type="project" value="TreeGrafter"/>
</dbReference>